<organism evidence="9 10">
    <name type="scientific">Formivibrio citricus</name>
    <dbReference type="NCBI Taxonomy" id="83765"/>
    <lineage>
        <taxon>Bacteria</taxon>
        <taxon>Pseudomonadati</taxon>
        <taxon>Pseudomonadota</taxon>
        <taxon>Betaproteobacteria</taxon>
        <taxon>Neisseriales</taxon>
        <taxon>Chitinibacteraceae</taxon>
        <taxon>Formivibrio</taxon>
    </lineage>
</organism>
<keyword evidence="10" id="KW-1185">Reference proteome</keyword>
<name>A0A1I4ZVZ3_9NEIS</name>
<gene>
    <name evidence="9" type="ORF">SAMN05660284_01733</name>
</gene>
<feature type="transmembrane region" description="Helical" evidence="7">
    <location>
        <begin position="395"/>
        <end position="418"/>
    </location>
</feature>
<evidence type="ECO:0000256" key="4">
    <source>
        <dbReference type="ARBA" id="ARBA00022741"/>
    </source>
</evidence>
<keyword evidence="3" id="KW-0808">Transferase</keyword>
<keyword evidence="5 9" id="KW-0418">Kinase</keyword>
<dbReference type="Gene3D" id="3.30.565.10">
    <property type="entry name" value="Histidine kinase-like ATPase, C-terminal domain"/>
    <property type="match status" value="1"/>
</dbReference>
<evidence type="ECO:0000256" key="7">
    <source>
        <dbReference type="SAM" id="Phobius"/>
    </source>
</evidence>
<dbReference type="EC" id="2.7.13.3" evidence="2"/>
<dbReference type="Proteomes" id="UP000242869">
    <property type="component" value="Unassembled WGS sequence"/>
</dbReference>
<dbReference type="PANTHER" id="PTHR44936">
    <property type="entry name" value="SENSOR PROTEIN CREC"/>
    <property type="match status" value="1"/>
</dbReference>
<proteinExistence type="predicted"/>
<protein>
    <recommendedName>
        <fullName evidence="2">histidine kinase</fullName>
        <ecNumber evidence="2">2.7.13.3</ecNumber>
    </recommendedName>
</protein>
<dbReference type="SMART" id="SM00387">
    <property type="entry name" value="HATPase_c"/>
    <property type="match status" value="1"/>
</dbReference>
<dbReference type="InterPro" id="IPR050980">
    <property type="entry name" value="2C_sensor_his_kinase"/>
</dbReference>
<evidence type="ECO:0000313" key="9">
    <source>
        <dbReference type="EMBL" id="SFN54159.1"/>
    </source>
</evidence>
<keyword evidence="7" id="KW-0812">Transmembrane</keyword>
<dbReference type="GO" id="GO:0005524">
    <property type="term" value="F:ATP binding"/>
    <property type="evidence" value="ECO:0007669"/>
    <property type="project" value="UniProtKB-KW"/>
</dbReference>
<dbReference type="PROSITE" id="PS50109">
    <property type="entry name" value="HIS_KIN"/>
    <property type="match status" value="1"/>
</dbReference>
<dbReference type="GO" id="GO:0004673">
    <property type="term" value="F:protein histidine kinase activity"/>
    <property type="evidence" value="ECO:0007669"/>
    <property type="project" value="UniProtKB-EC"/>
</dbReference>
<dbReference type="InterPro" id="IPR003594">
    <property type="entry name" value="HATPase_dom"/>
</dbReference>
<keyword evidence="7" id="KW-0472">Membrane</keyword>
<feature type="domain" description="Histidine kinase" evidence="8">
    <location>
        <begin position="487"/>
        <end position="688"/>
    </location>
</feature>
<dbReference type="RefSeq" id="WP_091194563.1">
    <property type="nucleotide sequence ID" value="NZ_FOVE01000011.1"/>
</dbReference>
<evidence type="ECO:0000256" key="5">
    <source>
        <dbReference type="ARBA" id="ARBA00022777"/>
    </source>
</evidence>
<evidence type="ECO:0000256" key="6">
    <source>
        <dbReference type="ARBA" id="ARBA00022840"/>
    </source>
</evidence>
<evidence type="ECO:0000313" key="10">
    <source>
        <dbReference type="Proteomes" id="UP000242869"/>
    </source>
</evidence>
<dbReference type="InterPro" id="IPR005467">
    <property type="entry name" value="His_kinase_dom"/>
</dbReference>
<keyword evidence="4" id="KW-0547">Nucleotide-binding</keyword>
<dbReference type="OrthoDB" id="8764462at2"/>
<dbReference type="AlphaFoldDB" id="A0A1I4ZVZ3"/>
<keyword evidence="7" id="KW-1133">Transmembrane helix</keyword>
<keyword evidence="6" id="KW-0067">ATP-binding</keyword>
<accession>A0A1I4ZVZ3</accession>
<evidence type="ECO:0000256" key="2">
    <source>
        <dbReference type="ARBA" id="ARBA00012438"/>
    </source>
</evidence>
<comment type="catalytic activity">
    <reaction evidence="1">
        <text>ATP + protein L-histidine = ADP + protein N-phospho-L-histidine.</text>
        <dbReference type="EC" id="2.7.13.3"/>
    </reaction>
</comment>
<dbReference type="EMBL" id="FOVE01000011">
    <property type="protein sequence ID" value="SFN54159.1"/>
    <property type="molecule type" value="Genomic_DNA"/>
</dbReference>
<evidence type="ECO:0000259" key="8">
    <source>
        <dbReference type="PROSITE" id="PS50109"/>
    </source>
</evidence>
<dbReference type="SUPFAM" id="SSF55874">
    <property type="entry name" value="ATPase domain of HSP90 chaperone/DNA topoisomerase II/histidine kinase"/>
    <property type="match status" value="1"/>
</dbReference>
<dbReference type="InterPro" id="IPR036890">
    <property type="entry name" value="HATPase_C_sf"/>
</dbReference>
<dbReference type="PANTHER" id="PTHR44936:SF10">
    <property type="entry name" value="SENSOR PROTEIN RSTB"/>
    <property type="match status" value="1"/>
</dbReference>
<reference evidence="10" key="1">
    <citation type="submission" date="2016-10" db="EMBL/GenBank/DDBJ databases">
        <authorList>
            <person name="Varghese N."/>
            <person name="Submissions S."/>
        </authorList>
    </citation>
    <scope>NUCLEOTIDE SEQUENCE [LARGE SCALE GENOMIC DNA]</scope>
    <source>
        <strain evidence="10">DSM 6150</strain>
    </source>
</reference>
<dbReference type="Pfam" id="PF02518">
    <property type="entry name" value="HATPase_c"/>
    <property type="match status" value="1"/>
</dbReference>
<sequence>MSRRMLAWLASIRLRTLFRAVFLLLTLATVTLALTVLREEKQQSFDNYRERFGKTGDQIAARLRHPTGQLALLNPLSGAKPLTPLRPLLLPYSALDFDEHNKVRNAIEMSGCLVQYPRDAALCVAVGSNPWAGAFIYAAGRLKMRELVPHERGERDFSKSHRVHVHIALRGEDYNWIAPFELEADTQPKAGKALRGRLTGFVERAGGDYVNARPQNEFRGWLWQSACPRGEIATPDCEREVFYSIRLPVDLLRADLAGTSQPVWPPRDLDSIQVHVQMLAPGNAGTIFDSNDKNAHAPFLLAELQTLLLPGESLLIRKLGKAGNTDVLRMTGIDAAGEEPWPLINWLIRRLPVEADGFRLESHTEISTQTGRYELVLNGDVRSANRILAGAVTRVSWFVGAMLLAIAMAWLVIELGLIRRITILTKRTRAVQQSASSSLDQLDVADLRGGDELGILATCLHDLLRRVREDIEREKIRTEQEKDLWHAVGHEIMSPLQSLLVLHDEPDNPSQRYLQRMQQAIRVLYGSASPSEAFESSCLQVRALDLNAFLAEVARNAPCAGINNVVYVATDKPVPVRADEYPLEDVVTHVLSNAERYRSPGSPITIRLEPAETSVQIVIHNQGQPISEDMLDKIFEYGVSSESDSGAQGNRGQGLFVAKTYMAKMGGTICARNVANGVEFALGLLLAPEREVQG</sequence>
<dbReference type="STRING" id="83765.SAMN05660284_01733"/>
<evidence type="ECO:0000256" key="1">
    <source>
        <dbReference type="ARBA" id="ARBA00000085"/>
    </source>
</evidence>
<evidence type="ECO:0000256" key="3">
    <source>
        <dbReference type="ARBA" id="ARBA00022679"/>
    </source>
</evidence>